<gene>
    <name evidence="1" type="ORF">WCD74_09635</name>
</gene>
<comment type="caution">
    <text evidence="1">The sequence shown here is derived from an EMBL/GenBank/DDBJ whole genome shotgun (WGS) entry which is preliminary data.</text>
</comment>
<evidence type="ECO:0000313" key="1">
    <source>
        <dbReference type="EMBL" id="MEJ2868024.1"/>
    </source>
</evidence>
<reference evidence="1 2" key="1">
    <citation type="submission" date="2024-03" db="EMBL/GenBank/DDBJ databases">
        <title>Actinomycetospora sp. OC33-EN08, a novel actinomycete isolated from wild orchid (Aerides multiflora).</title>
        <authorList>
            <person name="Suriyachadkun C."/>
        </authorList>
    </citation>
    <scope>NUCLEOTIDE SEQUENCE [LARGE SCALE GENOMIC DNA]</scope>
    <source>
        <strain evidence="1 2">OC33-EN08</strain>
    </source>
</reference>
<dbReference type="EMBL" id="JBBEGN010000003">
    <property type="protein sequence ID" value="MEJ2868024.1"/>
    <property type="molecule type" value="Genomic_DNA"/>
</dbReference>
<dbReference type="Pfam" id="PF13830">
    <property type="entry name" value="DUF4192"/>
    <property type="match status" value="1"/>
</dbReference>
<name>A0ABU8ML24_9PSEU</name>
<organism evidence="1 2">
    <name type="scientific">Actinomycetospora aurantiaca</name>
    <dbReference type="NCBI Taxonomy" id="3129233"/>
    <lineage>
        <taxon>Bacteria</taxon>
        <taxon>Bacillati</taxon>
        <taxon>Actinomycetota</taxon>
        <taxon>Actinomycetes</taxon>
        <taxon>Pseudonocardiales</taxon>
        <taxon>Pseudonocardiaceae</taxon>
        <taxon>Actinomycetospora</taxon>
    </lineage>
</organism>
<sequence>MVVPIADPADLVASLPPLFGFTPSESLVVLAMHGRPRKRRLGASLRVDLGPPEQDRALAGAVRDHLVATRPDAVVVVVLSAADPGPDGRPPHAGLVEAVTDAFAEVRVPVDGATWAERVAAGAPHRCYERCACSGTLPDPAGTRTAAESTGLGRVTYGSRGDLTAALAAEPAADSPRRRALVDEALEAATLDRELTGRAAARRDLEAVRRAVAEVGAGGVLTESEVARLAAALCDPHVRDMCLGFAVGCDDDVDPGHAEELWRVLVRSVPAPEVAEAATLLAFATLQHGGGAALSTALERAHRADPGHRLSYLLETMLAAGQTPEQARQMVVRAVRETSRLISA</sequence>
<accession>A0ABU8ML24</accession>
<keyword evidence="2" id="KW-1185">Reference proteome</keyword>
<protein>
    <submittedName>
        <fullName evidence="1">DUF4192 domain-containing protein</fullName>
    </submittedName>
</protein>
<evidence type="ECO:0000313" key="2">
    <source>
        <dbReference type="Proteomes" id="UP001385809"/>
    </source>
</evidence>
<dbReference type="RefSeq" id="WP_337694623.1">
    <property type="nucleotide sequence ID" value="NZ_JBBEGN010000003.1"/>
</dbReference>
<proteinExistence type="predicted"/>
<dbReference type="InterPro" id="IPR025447">
    <property type="entry name" value="DUF4192"/>
</dbReference>
<dbReference type="Proteomes" id="UP001385809">
    <property type="component" value="Unassembled WGS sequence"/>
</dbReference>